<accession>A0A926Z5P3</accession>
<comment type="caution">
    <text evidence="1">The sequence shown here is derived from an EMBL/GenBank/DDBJ whole genome shotgun (WGS) entry which is preliminary data.</text>
</comment>
<keyword evidence="2" id="KW-1185">Reference proteome</keyword>
<proteinExistence type="predicted"/>
<evidence type="ECO:0000313" key="1">
    <source>
        <dbReference type="EMBL" id="MBD2149838.1"/>
    </source>
</evidence>
<protein>
    <submittedName>
        <fullName evidence="1">Uncharacterized protein</fullName>
    </submittedName>
</protein>
<reference evidence="1" key="1">
    <citation type="journal article" date="2015" name="ISME J.">
        <title>Draft Genome Sequence of Streptomyces incarnatus NRRL8089, which Produces the Nucleoside Antibiotic Sinefungin.</title>
        <authorList>
            <person name="Oshima K."/>
            <person name="Hattori M."/>
            <person name="Shimizu H."/>
            <person name="Fukuda K."/>
            <person name="Nemoto M."/>
            <person name="Inagaki K."/>
            <person name="Tamura T."/>
        </authorList>
    </citation>
    <scope>NUCLEOTIDE SEQUENCE</scope>
    <source>
        <strain evidence="1">FACHB-1277</strain>
    </source>
</reference>
<reference evidence="1" key="2">
    <citation type="submission" date="2020-08" db="EMBL/GenBank/DDBJ databases">
        <authorList>
            <person name="Chen M."/>
            <person name="Teng W."/>
            <person name="Zhao L."/>
            <person name="Hu C."/>
            <person name="Zhou Y."/>
            <person name="Han B."/>
            <person name="Song L."/>
            <person name="Shu W."/>
        </authorList>
    </citation>
    <scope>NUCLEOTIDE SEQUENCE</scope>
    <source>
        <strain evidence="1">FACHB-1277</strain>
    </source>
</reference>
<organism evidence="1 2">
    <name type="scientific">Pseudanabaena cinerea FACHB-1277</name>
    <dbReference type="NCBI Taxonomy" id="2949581"/>
    <lineage>
        <taxon>Bacteria</taxon>
        <taxon>Bacillati</taxon>
        <taxon>Cyanobacteriota</taxon>
        <taxon>Cyanophyceae</taxon>
        <taxon>Pseudanabaenales</taxon>
        <taxon>Pseudanabaenaceae</taxon>
        <taxon>Pseudanabaena</taxon>
        <taxon>Pseudanabaena cinerea</taxon>
    </lineage>
</organism>
<dbReference type="Proteomes" id="UP000631421">
    <property type="component" value="Unassembled WGS sequence"/>
</dbReference>
<dbReference type="AlphaFoldDB" id="A0A926Z5P3"/>
<dbReference type="EMBL" id="JACJPY010000014">
    <property type="protein sequence ID" value="MBD2149838.1"/>
    <property type="molecule type" value="Genomic_DNA"/>
</dbReference>
<gene>
    <name evidence="1" type="ORF">H6F44_06830</name>
</gene>
<sequence length="273" mass="30760">MKRINLITNLRSRFNVRFPAQTFVVMFLAISAFALTIGLPPQGVYAQTTSPDLINKYNLAVTDAKVAELNEVSQKLVAITEDNPSLVWQNKTSPKGKVLVATWTSWTGYDNQIGQSVNTSRQTWVTTAPEVQEFCKKELKGVTNQSDRNLRLEQLLGLPPNNGKTRFVEFWVNPQDLFRPSADAEINDRTAFGEFTQLPTVLAEKAKPEYVNWFEDLRSKSYNAVGGYPWTRMGYTYDWGNPKSEIGVSEFVINSGVTIDVKSVQPNDKYCVS</sequence>
<evidence type="ECO:0000313" key="2">
    <source>
        <dbReference type="Proteomes" id="UP000631421"/>
    </source>
</evidence>
<name>A0A926Z5P3_9CYAN</name>